<keyword evidence="1" id="KW-0732">Signal</keyword>
<reference evidence="2 3" key="1">
    <citation type="submission" date="2022-01" db="EMBL/GenBank/DDBJ databases">
        <title>Dethiosulfovibrio faecalis sp. nov., a novel proteolytic, non-sulfur-reducing bacterium isolated from a marine aquaculture solid waste bioreactor.</title>
        <authorList>
            <person name="Grabowski S."/>
            <person name="Apolinario E."/>
            <person name="Schneider N."/>
            <person name="Marshall C.W."/>
            <person name="Sowers K.R."/>
        </authorList>
    </citation>
    <scope>NUCLEOTIDE SEQUENCE [LARGE SCALE GENOMIC DNA]</scope>
    <source>
        <strain evidence="2 3">DSM 12537</strain>
    </source>
</reference>
<name>A0ABS9EMW1_9BACT</name>
<gene>
    <name evidence="2" type="ORF">L2W38_06800</name>
</gene>
<evidence type="ECO:0000256" key="1">
    <source>
        <dbReference type="SAM" id="SignalP"/>
    </source>
</evidence>
<comment type="caution">
    <text evidence="2">The sequence shown here is derived from an EMBL/GenBank/DDBJ whole genome shotgun (WGS) entry which is preliminary data.</text>
</comment>
<keyword evidence="3" id="KW-1185">Reference proteome</keyword>
<organism evidence="2 3">
    <name type="scientific">Dethiosulfovibrio marinus</name>
    <dbReference type="NCBI Taxonomy" id="133532"/>
    <lineage>
        <taxon>Bacteria</taxon>
        <taxon>Thermotogati</taxon>
        <taxon>Synergistota</taxon>
        <taxon>Synergistia</taxon>
        <taxon>Synergistales</taxon>
        <taxon>Dethiosulfovibrionaceae</taxon>
        <taxon>Dethiosulfovibrio</taxon>
    </lineage>
</organism>
<feature type="chain" id="PRO_5045130005" evidence="1">
    <location>
        <begin position="21"/>
        <end position="126"/>
    </location>
</feature>
<sequence length="126" mass="13665">MNMFKAVFLIFALFSLCVIAPGWVGAVDSQEFQSIHKLAKQGDSEAQRVLGEAYAAGYLVTADRDQALKWLSLSAYQGNATAQMSLASLYAKMGQKDKAEHWLETAKRNGCIGAARSVSEMGLNSL</sequence>
<evidence type="ECO:0000313" key="3">
    <source>
        <dbReference type="Proteomes" id="UP001200430"/>
    </source>
</evidence>
<dbReference type="InterPro" id="IPR011990">
    <property type="entry name" value="TPR-like_helical_dom_sf"/>
</dbReference>
<dbReference type="SMART" id="SM00671">
    <property type="entry name" value="SEL1"/>
    <property type="match status" value="2"/>
</dbReference>
<accession>A0ABS9EMW1</accession>
<feature type="signal peptide" evidence="1">
    <location>
        <begin position="1"/>
        <end position="20"/>
    </location>
</feature>
<proteinExistence type="predicted"/>
<evidence type="ECO:0000313" key="2">
    <source>
        <dbReference type="EMBL" id="MCF4142519.1"/>
    </source>
</evidence>
<dbReference type="EMBL" id="JAKGUD010000005">
    <property type="protein sequence ID" value="MCF4142519.1"/>
    <property type="molecule type" value="Genomic_DNA"/>
</dbReference>
<dbReference type="SUPFAM" id="SSF81901">
    <property type="entry name" value="HCP-like"/>
    <property type="match status" value="1"/>
</dbReference>
<dbReference type="InterPro" id="IPR006597">
    <property type="entry name" value="Sel1-like"/>
</dbReference>
<dbReference type="Gene3D" id="1.25.40.10">
    <property type="entry name" value="Tetratricopeptide repeat domain"/>
    <property type="match status" value="1"/>
</dbReference>
<protein>
    <submittedName>
        <fullName evidence="2">Sel1 repeat family protein</fullName>
    </submittedName>
</protein>
<dbReference type="Proteomes" id="UP001200430">
    <property type="component" value="Unassembled WGS sequence"/>
</dbReference>